<evidence type="ECO:0000256" key="1">
    <source>
        <dbReference type="ARBA" id="ARBA00004141"/>
    </source>
</evidence>
<comment type="subcellular location">
    <subcellularLocation>
        <location evidence="1">Membrane</location>
        <topology evidence="1">Multi-pass membrane protein</topology>
    </subcellularLocation>
</comment>
<dbReference type="AlphaFoldDB" id="A0A9D4GTN3"/>
<sequence length="161" mass="18694">MVLYLLMGFEVIGVIPDNDRIFMLGDINKHPLCMALIAHEFCKEVKQQTDDRVLISEMKKNMSEWSAVAKEILNECYQNQEYAAYATLSMVIPFWNKKSCLDLAIESRNMEFLAQQACRNLVSDVWNGCTMKYTCYLSEGRNNIGFLHKIRAPKMKFVYNL</sequence>
<protein>
    <recommendedName>
        <fullName evidence="5">TRPM-like domain-containing protein</fullName>
    </recommendedName>
</protein>
<evidence type="ECO:0000256" key="2">
    <source>
        <dbReference type="ARBA" id="ARBA00022692"/>
    </source>
</evidence>
<feature type="non-terminal residue" evidence="6">
    <location>
        <position position="1"/>
    </location>
</feature>
<reference evidence="6" key="1">
    <citation type="journal article" date="2019" name="bioRxiv">
        <title>The Genome of the Zebra Mussel, Dreissena polymorpha: A Resource for Invasive Species Research.</title>
        <authorList>
            <person name="McCartney M.A."/>
            <person name="Auch B."/>
            <person name="Kono T."/>
            <person name="Mallez S."/>
            <person name="Zhang Y."/>
            <person name="Obille A."/>
            <person name="Becker A."/>
            <person name="Abrahante J.E."/>
            <person name="Garbe J."/>
            <person name="Badalamenti J.P."/>
            <person name="Herman A."/>
            <person name="Mangelson H."/>
            <person name="Liachko I."/>
            <person name="Sullivan S."/>
            <person name="Sone E.D."/>
            <person name="Koren S."/>
            <person name="Silverstein K.A.T."/>
            <person name="Beckman K.B."/>
            <person name="Gohl D.M."/>
        </authorList>
    </citation>
    <scope>NUCLEOTIDE SEQUENCE</scope>
    <source>
        <strain evidence="6">Duluth1</strain>
        <tissue evidence="6">Whole animal</tissue>
    </source>
</reference>
<evidence type="ECO:0000259" key="5">
    <source>
        <dbReference type="Pfam" id="PF25508"/>
    </source>
</evidence>
<name>A0A9D4GTN3_DREPO</name>
<keyword evidence="4" id="KW-0472">Membrane</keyword>
<dbReference type="GO" id="GO:0005886">
    <property type="term" value="C:plasma membrane"/>
    <property type="evidence" value="ECO:0007669"/>
    <property type="project" value="TreeGrafter"/>
</dbReference>
<evidence type="ECO:0000256" key="3">
    <source>
        <dbReference type="ARBA" id="ARBA00022989"/>
    </source>
</evidence>
<organism evidence="6 7">
    <name type="scientific">Dreissena polymorpha</name>
    <name type="common">Zebra mussel</name>
    <name type="synonym">Mytilus polymorpha</name>
    <dbReference type="NCBI Taxonomy" id="45954"/>
    <lineage>
        <taxon>Eukaryota</taxon>
        <taxon>Metazoa</taxon>
        <taxon>Spiralia</taxon>
        <taxon>Lophotrochozoa</taxon>
        <taxon>Mollusca</taxon>
        <taxon>Bivalvia</taxon>
        <taxon>Autobranchia</taxon>
        <taxon>Heteroconchia</taxon>
        <taxon>Euheterodonta</taxon>
        <taxon>Imparidentia</taxon>
        <taxon>Neoheterodontei</taxon>
        <taxon>Myida</taxon>
        <taxon>Dreissenoidea</taxon>
        <taxon>Dreissenidae</taxon>
        <taxon>Dreissena</taxon>
    </lineage>
</organism>
<dbReference type="InterPro" id="IPR050927">
    <property type="entry name" value="TRPM"/>
</dbReference>
<dbReference type="GO" id="GO:0005261">
    <property type="term" value="F:monoatomic cation channel activity"/>
    <property type="evidence" value="ECO:0007669"/>
    <property type="project" value="TreeGrafter"/>
</dbReference>
<evidence type="ECO:0000256" key="4">
    <source>
        <dbReference type="ARBA" id="ARBA00023136"/>
    </source>
</evidence>
<dbReference type="PANTHER" id="PTHR13800">
    <property type="entry name" value="TRANSIENT RECEPTOR POTENTIAL CATION CHANNEL, SUBFAMILY M, MEMBER 6"/>
    <property type="match status" value="1"/>
</dbReference>
<comment type="caution">
    <text evidence="6">The sequence shown here is derived from an EMBL/GenBank/DDBJ whole genome shotgun (WGS) entry which is preliminary data.</text>
</comment>
<dbReference type="InterPro" id="IPR057366">
    <property type="entry name" value="TRPM-like"/>
</dbReference>
<dbReference type="GO" id="GO:0030001">
    <property type="term" value="P:metal ion transport"/>
    <property type="evidence" value="ECO:0007669"/>
    <property type="project" value="TreeGrafter"/>
</dbReference>
<accession>A0A9D4GTN3</accession>
<keyword evidence="3" id="KW-1133">Transmembrane helix</keyword>
<feature type="domain" description="TRPM-like" evidence="5">
    <location>
        <begin position="32"/>
        <end position="115"/>
    </location>
</feature>
<evidence type="ECO:0000313" key="6">
    <source>
        <dbReference type="EMBL" id="KAH3822717.1"/>
    </source>
</evidence>
<keyword evidence="7" id="KW-1185">Reference proteome</keyword>
<evidence type="ECO:0000313" key="7">
    <source>
        <dbReference type="Proteomes" id="UP000828390"/>
    </source>
</evidence>
<keyword evidence="2" id="KW-0812">Transmembrane</keyword>
<reference evidence="6" key="2">
    <citation type="submission" date="2020-11" db="EMBL/GenBank/DDBJ databases">
        <authorList>
            <person name="McCartney M.A."/>
            <person name="Auch B."/>
            <person name="Kono T."/>
            <person name="Mallez S."/>
            <person name="Becker A."/>
            <person name="Gohl D.M."/>
            <person name="Silverstein K.A.T."/>
            <person name="Koren S."/>
            <person name="Bechman K.B."/>
            <person name="Herman A."/>
            <person name="Abrahante J.E."/>
            <person name="Garbe J."/>
        </authorList>
    </citation>
    <scope>NUCLEOTIDE SEQUENCE</scope>
    <source>
        <strain evidence="6">Duluth1</strain>
        <tissue evidence="6">Whole animal</tissue>
    </source>
</reference>
<dbReference type="PANTHER" id="PTHR13800:SF1">
    <property type="entry name" value="TRANSIENT RECEPTOR POTENTIAL CATION CHANNEL TRPM"/>
    <property type="match status" value="1"/>
</dbReference>
<dbReference type="Pfam" id="PF25508">
    <property type="entry name" value="TRPM2"/>
    <property type="match status" value="1"/>
</dbReference>
<dbReference type="EMBL" id="JAIWYP010000005">
    <property type="protein sequence ID" value="KAH3822717.1"/>
    <property type="molecule type" value="Genomic_DNA"/>
</dbReference>
<proteinExistence type="predicted"/>
<gene>
    <name evidence="6" type="ORF">DPMN_124507</name>
</gene>
<dbReference type="Proteomes" id="UP000828390">
    <property type="component" value="Unassembled WGS sequence"/>
</dbReference>